<evidence type="ECO:0000313" key="3">
    <source>
        <dbReference type="Proteomes" id="UP001601058"/>
    </source>
</evidence>
<gene>
    <name evidence="2" type="ORF">ACFYKT_00650</name>
</gene>
<feature type="transmembrane region" description="Helical" evidence="1">
    <location>
        <begin position="69"/>
        <end position="91"/>
    </location>
</feature>
<dbReference type="RefSeq" id="WP_389213966.1">
    <property type="nucleotide sequence ID" value="NZ_JBIACJ010000001.1"/>
</dbReference>
<feature type="transmembrane region" description="Helical" evidence="1">
    <location>
        <begin position="32"/>
        <end position="49"/>
    </location>
</feature>
<proteinExistence type="predicted"/>
<feature type="transmembrane region" description="Helical" evidence="1">
    <location>
        <begin position="134"/>
        <end position="153"/>
    </location>
</feature>
<accession>A0ABW6JSQ2</accession>
<dbReference type="EMBL" id="JBIACJ010000001">
    <property type="protein sequence ID" value="MFE8694861.1"/>
    <property type="molecule type" value="Genomic_DNA"/>
</dbReference>
<dbReference type="NCBIfam" id="NF041644">
    <property type="entry name" value="CBO0543_fam"/>
    <property type="match status" value="1"/>
</dbReference>
<organism evidence="2 3">
    <name type="scientific">Cytobacillus mangrovibacter</name>
    <dbReference type="NCBI Taxonomy" id="3299024"/>
    <lineage>
        <taxon>Bacteria</taxon>
        <taxon>Bacillati</taxon>
        <taxon>Bacillota</taxon>
        <taxon>Bacilli</taxon>
        <taxon>Bacillales</taxon>
        <taxon>Bacillaceae</taxon>
        <taxon>Cytobacillus</taxon>
    </lineage>
</organism>
<feature type="transmembrane region" description="Helical" evidence="1">
    <location>
        <begin position="98"/>
        <end position="114"/>
    </location>
</feature>
<name>A0ABW6JSQ2_9BACI</name>
<protein>
    <submittedName>
        <fullName evidence="2">CBO0543 family protein</fullName>
    </submittedName>
</protein>
<dbReference type="Proteomes" id="UP001601058">
    <property type="component" value="Unassembled WGS sequence"/>
</dbReference>
<keyword evidence="1" id="KW-1133">Transmembrane helix</keyword>
<dbReference type="InterPro" id="IPR048147">
    <property type="entry name" value="CBO0543-like"/>
</dbReference>
<evidence type="ECO:0000256" key="1">
    <source>
        <dbReference type="SAM" id="Phobius"/>
    </source>
</evidence>
<reference evidence="2 3" key="1">
    <citation type="submission" date="2024-08" db="EMBL/GenBank/DDBJ databases">
        <title>Two novel Cytobacillus novel species.</title>
        <authorList>
            <person name="Liu G."/>
        </authorList>
    </citation>
    <scope>NUCLEOTIDE SEQUENCE [LARGE SCALE GENOMIC DNA]</scope>
    <source>
        <strain evidence="2 3">FJAT-53684</strain>
    </source>
</reference>
<keyword evidence="1" id="KW-0472">Membrane</keyword>
<keyword evidence="1" id="KW-0812">Transmembrane</keyword>
<sequence>MERLKMTIAKHLKDSSLQSSRKKLFPLGIKKVLDFLPVILLSSLYGTYLDLYFVGKGMYSFPVRPLPEIFTINLAFTLIGLPLMTLLFLSICNKMKNWKIVVFILVLSLIMAVFEKQAEVLGFFVHHHSWKHLYSLFGYSLYLTIILLFDRFIRRIKK</sequence>
<evidence type="ECO:0000313" key="2">
    <source>
        <dbReference type="EMBL" id="MFE8694861.1"/>
    </source>
</evidence>
<comment type="caution">
    <text evidence="2">The sequence shown here is derived from an EMBL/GenBank/DDBJ whole genome shotgun (WGS) entry which is preliminary data.</text>
</comment>
<keyword evidence="3" id="KW-1185">Reference proteome</keyword>